<dbReference type="Pfam" id="PF08211">
    <property type="entry name" value="dCMP_cyt_deam_2"/>
    <property type="match status" value="1"/>
</dbReference>
<dbReference type="InterPro" id="IPR016193">
    <property type="entry name" value="Cytidine_deaminase-like"/>
</dbReference>
<name>A0A835R632_VANPL</name>
<dbReference type="GO" id="GO:0004126">
    <property type="term" value="F:cytidine deaminase activity"/>
    <property type="evidence" value="ECO:0007669"/>
    <property type="project" value="InterPro"/>
</dbReference>
<feature type="domain" description="Cytidine/deoxycytidylate deaminase zinc-binding" evidence="8">
    <location>
        <begin position="158"/>
        <end position="219"/>
    </location>
</feature>
<evidence type="ECO:0000256" key="5">
    <source>
        <dbReference type="ARBA" id="ARBA00023136"/>
    </source>
</evidence>
<protein>
    <recommendedName>
        <fullName evidence="8">Cytidine/deoxycytidylate deaminase zinc-binding domain-containing protein</fullName>
    </recommendedName>
</protein>
<evidence type="ECO:0000256" key="1">
    <source>
        <dbReference type="ARBA" id="ARBA00004141"/>
    </source>
</evidence>
<evidence type="ECO:0000313" key="9">
    <source>
        <dbReference type="EMBL" id="KAG0480603.1"/>
    </source>
</evidence>
<dbReference type="GO" id="GO:0008270">
    <property type="term" value="F:zinc ion binding"/>
    <property type="evidence" value="ECO:0007669"/>
    <property type="project" value="InterPro"/>
</dbReference>
<dbReference type="PROSITE" id="PS50920">
    <property type="entry name" value="SOLCAR"/>
    <property type="match status" value="1"/>
</dbReference>
<evidence type="ECO:0000256" key="4">
    <source>
        <dbReference type="ARBA" id="ARBA00022737"/>
    </source>
</evidence>
<evidence type="ECO:0000313" key="10">
    <source>
        <dbReference type="Proteomes" id="UP000636800"/>
    </source>
</evidence>
<dbReference type="PANTHER" id="PTHR24089">
    <property type="entry name" value="SOLUTE CARRIER FAMILY 25"/>
    <property type="match status" value="1"/>
</dbReference>
<dbReference type="Proteomes" id="UP000636800">
    <property type="component" value="Chromosome 5"/>
</dbReference>
<evidence type="ECO:0000259" key="8">
    <source>
        <dbReference type="Pfam" id="PF08211"/>
    </source>
</evidence>
<dbReference type="OrthoDB" id="10021397at2759"/>
<gene>
    <name evidence="9" type="ORF">HPP92_011461</name>
</gene>
<keyword evidence="2 7" id="KW-0813">Transport</keyword>
<evidence type="ECO:0000256" key="2">
    <source>
        <dbReference type="ARBA" id="ARBA00022448"/>
    </source>
</evidence>
<reference evidence="9 10" key="1">
    <citation type="journal article" date="2020" name="Nat. Food">
        <title>A phased Vanilla planifolia genome enables genetic improvement of flavour and production.</title>
        <authorList>
            <person name="Hasing T."/>
            <person name="Tang H."/>
            <person name="Brym M."/>
            <person name="Khazi F."/>
            <person name="Huang T."/>
            <person name="Chambers A.H."/>
        </authorList>
    </citation>
    <scope>NUCLEOTIDE SEQUENCE [LARGE SCALE GENOMIC DNA]</scope>
    <source>
        <tissue evidence="9">Leaf</tissue>
    </source>
</reference>
<proteinExistence type="inferred from homology"/>
<feature type="repeat" description="Solcar" evidence="6">
    <location>
        <begin position="27"/>
        <end position="113"/>
    </location>
</feature>
<evidence type="ECO:0000256" key="3">
    <source>
        <dbReference type="ARBA" id="ARBA00022692"/>
    </source>
</evidence>
<dbReference type="Pfam" id="PF00153">
    <property type="entry name" value="Mito_carr"/>
    <property type="match status" value="1"/>
</dbReference>
<evidence type="ECO:0000256" key="6">
    <source>
        <dbReference type="PROSITE-ProRule" id="PRU00282"/>
    </source>
</evidence>
<dbReference type="GO" id="GO:0055085">
    <property type="term" value="P:transmembrane transport"/>
    <property type="evidence" value="ECO:0007669"/>
    <property type="project" value="InterPro"/>
</dbReference>
<comment type="caution">
    <text evidence="9">The sequence shown here is derived from an EMBL/GenBank/DDBJ whole genome shotgun (WGS) entry which is preliminary data.</text>
</comment>
<dbReference type="GO" id="GO:0015748">
    <property type="term" value="P:organophosphate ester transport"/>
    <property type="evidence" value="ECO:0007669"/>
    <property type="project" value="UniProtKB-ARBA"/>
</dbReference>
<comment type="similarity">
    <text evidence="7">Belongs to the mitochondrial carrier (TC 2.A.29) family.</text>
</comment>
<dbReference type="GO" id="GO:0016020">
    <property type="term" value="C:membrane"/>
    <property type="evidence" value="ECO:0007669"/>
    <property type="project" value="UniProtKB-SubCell"/>
</dbReference>
<dbReference type="InterPro" id="IPR013171">
    <property type="entry name" value="Cyd/dCyd_deaminase_Zn-bd"/>
</dbReference>
<dbReference type="InterPro" id="IPR002067">
    <property type="entry name" value="MCP"/>
</dbReference>
<organism evidence="9 10">
    <name type="scientific">Vanilla planifolia</name>
    <name type="common">Vanilla</name>
    <dbReference type="NCBI Taxonomy" id="51239"/>
    <lineage>
        <taxon>Eukaryota</taxon>
        <taxon>Viridiplantae</taxon>
        <taxon>Streptophyta</taxon>
        <taxon>Embryophyta</taxon>
        <taxon>Tracheophyta</taxon>
        <taxon>Spermatophyta</taxon>
        <taxon>Magnoliopsida</taxon>
        <taxon>Liliopsida</taxon>
        <taxon>Asparagales</taxon>
        <taxon>Orchidaceae</taxon>
        <taxon>Vanilloideae</taxon>
        <taxon>Vanilleae</taxon>
        <taxon>Vanilla</taxon>
    </lineage>
</organism>
<dbReference type="InterPro" id="IPR023395">
    <property type="entry name" value="MCP_dom_sf"/>
</dbReference>
<keyword evidence="4" id="KW-0677">Repeat</keyword>
<keyword evidence="10" id="KW-1185">Reference proteome</keyword>
<accession>A0A835R632</accession>
<dbReference type="AlphaFoldDB" id="A0A835R632"/>
<dbReference type="Gene3D" id="1.50.40.10">
    <property type="entry name" value="Mitochondrial carrier domain"/>
    <property type="match status" value="1"/>
</dbReference>
<dbReference type="InterPro" id="IPR018108">
    <property type="entry name" value="MCP_transmembrane"/>
</dbReference>
<sequence length="243" mass="25118">MGSTQGSAMTPAAAAADVDVCLVDLLPVYVKELIAGGAAGAFSKTAVAPFERVKIIMQTRTEGFNSLGIWQSLKKLKQHEGVLGFFKGNGASVLRIVPYAALHFMTYEQYRCWILNNCSALGTGPVIDLLAGSAAGGTAVMCTYPLDLARTKLAYQRGVYAGSYTESAAYNPSLGPMQAAIVAYLATCNGGGGAVGEGIVAAALAEREGATVSQEETARTLLAAIAPKARLSVHRLRAAAGAV</sequence>
<evidence type="ECO:0000256" key="7">
    <source>
        <dbReference type="RuleBase" id="RU000488"/>
    </source>
</evidence>
<dbReference type="SUPFAM" id="SSF53927">
    <property type="entry name" value="Cytidine deaminase-like"/>
    <property type="match status" value="1"/>
</dbReference>
<dbReference type="SUPFAM" id="SSF103506">
    <property type="entry name" value="Mitochondrial carrier"/>
    <property type="match status" value="1"/>
</dbReference>
<keyword evidence="5 6" id="KW-0472">Membrane</keyword>
<dbReference type="GO" id="GO:0015711">
    <property type="term" value="P:organic anion transport"/>
    <property type="evidence" value="ECO:0007669"/>
    <property type="project" value="UniProtKB-ARBA"/>
</dbReference>
<dbReference type="EMBL" id="JADCNL010000005">
    <property type="protein sequence ID" value="KAG0480603.1"/>
    <property type="molecule type" value="Genomic_DNA"/>
</dbReference>
<comment type="subcellular location">
    <subcellularLocation>
        <location evidence="1">Membrane</location>
        <topology evidence="1">Multi-pass membrane protein</topology>
    </subcellularLocation>
</comment>
<dbReference type="PRINTS" id="PR00926">
    <property type="entry name" value="MITOCARRIER"/>
</dbReference>
<keyword evidence="3 6" id="KW-0812">Transmembrane</keyword>